<sequence>FQGTVTGERYRQEFLDPFIHQLDDEELHVGYFQQDGATAHTAGLTLEYLREFYDNRLISLGSDQEFPPRSPDLTPLDFSVFGYIKDQVFKQEFHNLEQLQDEITRCCLTIDREMLQNIFQNMKRRIRLCLQSNGEHFQHLL</sequence>
<organism evidence="1 2">
    <name type="scientific">Asbolus verrucosus</name>
    <name type="common">Desert ironclad beetle</name>
    <dbReference type="NCBI Taxonomy" id="1661398"/>
    <lineage>
        <taxon>Eukaryota</taxon>
        <taxon>Metazoa</taxon>
        <taxon>Ecdysozoa</taxon>
        <taxon>Arthropoda</taxon>
        <taxon>Hexapoda</taxon>
        <taxon>Insecta</taxon>
        <taxon>Pterygota</taxon>
        <taxon>Neoptera</taxon>
        <taxon>Endopterygota</taxon>
        <taxon>Coleoptera</taxon>
        <taxon>Polyphaga</taxon>
        <taxon>Cucujiformia</taxon>
        <taxon>Tenebrionidae</taxon>
        <taxon>Pimeliinae</taxon>
        <taxon>Asbolus</taxon>
    </lineage>
</organism>
<comment type="caution">
    <text evidence="1">The sequence shown here is derived from an EMBL/GenBank/DDBJ whole genome shotgun (WGS) entry which is preliminary data.</text>
</comment>
<gene>
    <name evidence="1" type="ORF">BDFB_014918</name>
</gene>
<dbReference type="OrthoDB" id="8192496at2759"/>
<proteinExistence type="predicted"/>
<reference evidence="1 2" key="1">
    <citation type="submission" date="2017-03" db="EMBL/GenBank/DDBJ databases">
        <title>Genome of the blue death feigning beetle - Asbolus verrucosus.</title>
        <authorList>
            <person name="Rider S.D."/>
        </authorList>
    </citation>
    <scope>NUCLEOTIDE SEQUENCE [LARGE SCALE GENOMIC DNA]</scope>
    <source>
        <strain evidence="1">Butters</strain>
        <tissue evidence="1">Head and leg muscle</tissue>
    </source>
</reference>
<feature type="non-terminal residue" evidence="1">
    <location>
        <position position="1"/>
    </location>
</feature>
<dbReference type="STRING" id="1661398.A0A482VS12"/>
<evidence type="ECO:0000313" key="1">
    <source>
        <dbReference type="EMBL" id="RZC35148.1"/>
    </source>
</evidence>
<name>A0A482VS12_ASBVE</name>
<dbReference type="EMBL" id="QDEB01073608">
    <property type="protein sequence ID" value="RZC35148.1"/>
    <property type="molecule type" value="Genomic_DNA"/>
</dbReference>
<evidence type="ECO:0000313" key="2">
    <source>
        <dbReference type="Proteomes" id="UP000292052"/>
    </source>
</evidence>
<dbReference type="Gene3D" id="3.30.420.10">
    <property type="entry name" value="Ribonuclease H-like superfamily/Ribonuclease H"/>
    <property type="match status" value="1"/>
</dbReference>
<dbReference type="PANTHER" id="PTHR47326">
    <property type="entry name" value="TRANSPOSABLE ELEMENT TC3 TRANSPOSASE-LIKE PROTEIN"/>
    <property type="match status" value="1"/>
</dbReference>
<dbReference type="GO" id="GO:0003676">
    <property type="term" value="F:nucleic acid binding"/>
    <property type="evidence" value="ECO:0007669"/>
    <property type="project" value="InterPro"/>
</dbReference>
<dbReference type="AlphaFoldDB" id="A0A482VS12"/>
<protein>
    <submittedName>
        <fullName evidence="1">DDE 3 domain containing protein</fullName>
    </submittedName>
</protein>
<keyword evidence="2" id="KW-1185">Reference proteome</keyword>
<dbReference type="PANTHER" id="PTHR47326:SF1">
    <property type="entry name" value="HTH PSQ-TYPE DOMAIN-CONTAINING PROTEIN"/>
    <property type="match status" value="1"/>
</dbReference>
<dbReference type="InterPro" id="IPR036397">
    <property type="entry name" value="RNaseH_sf"/>
</dbReference>
<accession>A0A482VS12</accession>
<dbReference type="Proteomes" id="UP000292052">
    <property type="component" value="Unassembled WGS sequence"/>
</dbReference>